<keyword evidence="6" id="KW-0862">Zinc</keyword>
<evidence type="ECO:0000256" key="1">
    <source>
        <dbReference type="ARBA" id="ARBA00003767"/>
    </source>
</evidence>
<evidence type="ECO:0000256" key="5">
    <source>
        <dbReference type="ARBA" id="ARBA00022771"/>
    </source>
</evidence>
<keyword evidence="14" id="KW-1185">Reference proteome</keyword>
<organism evidence="13 14">
    <name type="scientific">Aromia moschata</name>
    <dbReference type="NCBI Taxonomy" id="1265417"/>
    <lineage>
        <taxon>Eukaryota</taxon>
        <taxon>Metazoa</taxon>
        <taxon>Ecdysozoa</taxon>
        <taxon>Arthropoda</taxon>
        <taxon>Hexapoda</taxon>
        <taxon>Insecta</taxon>
        <taxon>Pterygota</taxon>
        <taxon>Neoptera</taxon>
        <taxon>Endopterygota</taxon>
        <taxon>Coleoptera</taxon>
        <taxon>Polyphaga</taxon>
        <taxon>Cucujiformia</taxon>
        <taxon>Chrysomeloidea</taxon>
        <taxon>Cerambycidae</taxon>
        <taxon>Cerambycinae</taxon>
        <taxon>Callichromatini</taxon>
        <taxon>Aromia</taxon>
    </lineage>
</organism>
<dbReference type="GO" id="GO:0005654">
    <property type="term" value="C:nucleoplasm"/>
    <property type="evidence" value="ECO:0007669"/>
    <property type="project" value="TreeGrafter"/>
</dbReference>
<evidence type="ECO:0000256" key="9">
    <source>
        <dbReference type="ARBA" id="ARBA00023163"/>
    </source>
</evidence>
<reference evidence="13" key="1">
    <citation type="journal article" date="2023" name="Insect Mol. Biol.">
        <title>Genome sequencing provides insights into the evolution of gene families encoding plant cell wall-degrading enzymes in longhorned beetles.</title>
        <authorList>
            <person name="Shin N.R."/>
            <person name="Okamura Y."/>
            <person name="Kirsch R."/>
            <person name="Pauchet Y."/>
        </authorList>
    </citation>
    <scope>NUCLEOTIDE SEQUENCE</scope>
    <source>
        <strain evidence="13">AMC_N1</strain>
    </source>
</reference>
<feature type="domain" description="C2H2-type" evidence="12">
    <location>
        <begin position="154"/>
        <end position="175"/>
    </location>
</feature>
<feature type="domain" description="C2H2-type" evidence="12">
    <location>
        <begin position="434"/>
        <end position="461"/>
    </location>
</feature>
<feature type="domain" description="C2H2-type" evidence="12">
    <location>
        <begin position="119"/>
        <end position="147"/>
    </location>
</feature>
<dbReference type="Gene3D" id="3.30.160.60">
    <property type="entry name" value="Classic Zinc Finger"/>
    <property type="match status" value="9"/>
</dbReference>
<dbReference type="Proteomes" id="UP001162162">
    <property type="component" value="Unassembled WGS sequence"/>
</dbReference>
<keyword evidence="10" id="KW-0539">Nucleus</keyword>
<evidence type="ECO:0000256" key="2">
    <source>
        <dbReference type="ARBA" id="ARBA00004123"/>
    </source>
</evidence>
<dbReference type="FunFam" id="3.30.160.60:FF:000624">
    <property type="entry name" value="zinc finger protein 697"/>
    <property type="match status" value="1"/>
</dbReference>
<dbReference type="InterPro" id="IPR036236">
    <property type="entry name" value="Znf_C2H2_sf"/>
</dbReference>
<evidence type="ECO:0000256" key="11">
    <source>
        <dbReference type="PROSITE-ProRule" id="PRU00042"/>
    </source>
</evidence>
<dbReference type="PANTHER" id="PTHR24399">
    <property type="entry name" value="ZINC FINGER AND BTB DOMAIN-CONTAINING"/>
    <property type="match status" value="1"/>
</dbReference>
<evidence type="ECO:0000256" key="8">
    <source>
        <dbReference type="ARBA" id="ARBA00023125"/>
    </source>
</evidence>
<keyword evidence="9" id="KW-0804">Transcription</keyword>
<dbReference type="Pfam" id="PF00096">
    <property type="entry name" value="zf-C2H2"/>
    <property type="match status" value="9"/>
</dbReference>
<keyword evidence="3" id="KW-0479">Metal-binding</keyword>
<keyword evidence="5 11" id="KW-0863">Zinc-finger</keyword>
<evidence type="ECO:0000313" key="13">
    <source>
        <dbReference type="EMBL" id="KAJ8958069.1"/>
    </source>
</evidence>
<accession>A0AAV8Z3N7</accession>
<evidence type="ECO:0000259" key="12">
    <source>
        <dbReference type="PROSITE" id="PS50157"/>
    </source>
</evidence>
<dbReference type="GO" id="GO:0001227">
    <property type="term" value="F:DNA-binding transcription repressor activity, RNA polymerase II-specific"/>
    <property type="evidence" value="ECO:0007669"/>
    <property type="project" value="TreeGrafter"/>
</dbReference>
<feature type="domain" description="C2H2-type" evidence="12">
    <location>
        <begin position="282"/>
        <end position="309"/>
    </location>
</feature>
<feature type="domain" description="C2H2-type" evidence="12">
    <location>
        <begin position="254"/>
        <end position="281"/>
    </location>
</feature>
<keyword evidence="8" id="KW-0238">DNA-binding</keyword>
<evidence type="ECO:0000256" key="6">
    <source>
        <dbReference type="ARBA" id="ARBA00022833"/>
    </source>
</evidence>
<feature type="domain" description="C2H2-type" evidence="12">
    <location>
        <begin position="310"/>
        <end position="338"/>
    </location>
</feature>
<dbReference type="SMART" id="SM00868">
    <property type="entry name" value="zf-AD"/>
    <property type="match status" value="1"/>
</dbReference>
<evidence type="ECO:0000256" key="7">
    <source>
        <dbReference type="ARBA" id="ARBA00023015"/>
    </source>
</evidence>
<evidence type="ECO:0000313" key="14">
    <source>
        <dbReference type="Proteomes" id="UP001162162"/>
    </source>
</evidence>
<keyword evidence="7" id="KW-0805">Transcription regulation</keyword>
<comment type="function">
    <text evidence="1">May be involved in transcriptional regulation.</text>
</comment>
<sequence>MTDLCLICLKTEKLLEIGNNTSNNGILEKLRSCVPEVEWNLCFKICNYCKEELFKVYNFKHICIKSYKSWKSSINPVKAEFKESVKELSDISSDNDVNVSENDVQFSDDENKSNVKGSFECFDCKKTFKTKGIVENHIKQKHRTKPTTKRKKHISCQFCGKKYSTENGLRKHLKICRSKADASCETLKDECLKSESDHGVISRDGLQSKTETAPKVDDIDANIVPTCAICGTTFCNKYLLKRHLQNVHATEKKFKCDTCERPFASAVYLNAHKRYHMGDRPHICSFCGKGFITASDLYHHEKIHANKRAYRCEICPKAFNTSSDLHKHKICVHLDRSKWKYVCMYCQRRFPLKTNLDTHIKTHTGEKNYSCHLCDRKCINRSVLMRHIETHSNIIAFKCNLCLQGYKYRKSLDIHMAKIHGTGHVKIPERVKKFFCHICAKAYSSNSRLQKHIRSHNGERPFQCSDCDKTFIDKSYVKQHLKLAHNIVNKLEF</sequence>
<gene>
    <name evidence="13" type="ORF">NQ318_002082</name>
</gene>
<dbReference type="SUPFAM" id="SSF57667">
    <property type="entry name" value="beta-beta-alpha zinc fingers"/>
    <property type="match status" value="6"/>
</dbReference>
<comment type="subcellular location">
    <subcellularLocation>
        <location evidence="2">Nucleus</location>
    </subcellularLocation>
</comment>
<name>A0AAV8Z3N7_9CUCU</name>
<feature type="domain" description="C2H2-type" evidence="12">
    <location>
        <begin position="462"/>
        <end position="485"/>
    </location>
</feature>
<keyword evidence="4" id="KW-0677">Repeat</keyword>
<feature type="domain" description="C2H2-type" evidence="12">
    <location>
        <begin position="341"/>
        <end position="368"/>
    </location>
</feature>
<dbReference type="AlphaFoldDB" id="A0AAV8Z3N7"/>
<dbReference type="PROSITE" id="PS50157">
    <property type="entry name" value="ZINC_FINGER_C2H2_2"/>
    <property type="match status" value="10"/>
</dbReference>
<feature type="domain" description="C2H2-type" evidence="12">
    <location>
        <begin position="225"/>
        <end position="253"/>
    </location>
</feature>
<dbReference type="GO" id="GO:0000978">
    <property type="term" value="F:RNA polymerase II cis-regulatory region sequence-specific DNA binding"/>
    <property type="evidence" value="ECO:0007669"/>
    <property type="project" value="TreeGrafter"/>
</dbReference>
<dbReference type="SMART" id="SM00355">
    <property type="entry name" value="ZnF_C2H2"/>
    <property type="match status" value="11"/>
</dbReference>
<protein>
    <recommendedName>
        <fullName evidence="12">C2H2-type domain-containing protein</fullName>
    </recommendedName>
</protein>
<evidence type="ECO:0000256" key="3">
    <source>
        <dbReference type="ARBA" id="ARBA00022723"/>
    </source>
</evidence>
<dbReference type="InterPro" id="IPR013087">
    <property type="entry name" value="Znf_C2H2_type"/>
</dbReference>
<proteinExistence type="predicted"/>
<dbReference type="InterPro" id="IPR012934">
    <property type="entry name" value="Znf_AD"/>
</dbReference>
<feature type="domain" description="C2H2-type" evidence="12">
    <location>
        <begin position="369"/>
        <end position="393"/>
    </location>
</feature>
<dbReference type="PANTHER" id="PTHR24399:SF23">
    <property type="entry name" value="C2H2-TYPE DOMAIN-CONTAINING PROTEIN"/>
    <property type="match status" value="1"/>
</dbReference>
<dbReference type="FunFam" id="3.30.160.60:FF:000363">
    <property type="entry name" value="Zinc finger protein 239"/>
    <property type="match status" value="1"/>
</dbReference>
<evidence type="ECO:0000256" key="4">
    <source>
        <dbReference type="ARBA" id="ARBA00022737"/>
    </source>
</evidence>
<evidence type="ECO:0000256" key="10">
    <source>
        <dbReference type="ARBA" id="ARBA00023242"/>
    </source>
</evidence>
<comment type="caution">
    <text evidence="13">The sequence shown here is derived from an EMBL/GenBank/DDBJ whole genome shotgun (WGS) entry which is preliminary data.</text>
</comment>
<dbReference type="GO" id="GO:0008270">
    <property type="term" value="F:zinc ion binding"/>
    <property type="evidence" value="ECO:0007669"/>
    <property type="project" value="UniProtKB-KW"/>
</dbReference>
<dbReference type="EMBL" id="JAPWTK010000020">
    <property type="protein sequence ID" value="KAJ8958069.1"/>
    <property type="molecule type" value="Genomic_DNA"/>
</dbReference>
<dbReference type="PROSITE" id="PS00028">
    <property type="entry name" value="ZINC_FINGER_C2H2_1"/>
    <property type="match status" value="10"/>
</dbReference>